<dbReference type="Pfam" id="PF00535">
    <property type="entry name" value="Glycos_transf_2"/>
    <property type="match status" value="1"/>
</dbReference>
<dbReference type="CDD" id="cd04179">
    <property type="entry name" value="DPM_DPG-synthase_like"/>
    <property type="match status" value="1"/>
</dbReference>
<protein>
    <submittedName>
        <fullName evidence="4">DUF2062 domain-containing protein</fullName>
    </submittedName>
</protein>
<accession>A0AAW6TY30</accession>
<dbReference type="GO" id="GO:0006487">
    <property type="term" value="P:protein N-linked glycosylation"/>
    <property type="evidence" value="ECO:0007669"/>
    <property type="project" value="TreeGrafter"/>
</dbReference>
<dbReference type="SUPFAM" id="SSF53448">
    <property type="entry name" value="Nucleotide-diphospho-sugar transferases"/>
    <property type="match status" value="1"/>
</dbReference>
<dbReference type="Gene3D" id="3.90.550.10">
    <property type="entry name" value="Spore Coat Polysaccharide Biosynthesis Protein SpsA, Chain A"/>
    <property type="match status" value="1"/>
</dbReference>
<evidence type="ECO:0000259" key="2">
    <source>
        <dbReference type="Pfam" id="PF00535"/>
    </source>
</evidence>
<dbReference type="PANTHER" id="PTHR10859">
    <property type="entry name" value="GLYCOSYL TRANSFERASE"/>
    <property type="match status" value="1"/>
</dbReference>
<keyword evidence="1" id="KW-1133">Transmembrane helix</keyword>
<dbReference type="RefSeq" id="WP_349244034.1">
    <property type="nucleotide sequence ID" value="NZ_JASCXX010000005.1"/>
</dbReference>
<dbReference type="AlphaFoldDB" id="A0AAW6TY30"/>
<keyword evidence="5" id="KW-1185">Reference proteome</keyword>
<feature type="transmembrane region" description="Helical" evidence="1">
    <location>
        <begin position="268"/>
        <end position="298"/>
    </location>
</feature>
<dbReference type="InterPro" id="IPR029044">
    <property type="entry name" value="Nucleotide-diphossugar_trans"/>
</dbReference>
<evidence type="ECO:0000313" key="5">
    <source>
        <dbReference type="Proteomes" id="UP001431776"/>
    </source>
</evidence>
<comment type="caution">
    <text evidence="4">The sequence shown here is derived from an EMBL/GenBank/DDBJ whole genome shotgun (WGS) entry which is preliminary data.</text>
</comment>
<feature type="domain" description="DUF2062" evidence="3">
    <location>
        <begin position="261"/>
        <end position="392"/>
    </location>
</feature>
<evidence type="ECO:0000256" key="1">
    <source>
        <dbReference type="SAM" id="Phobius"/>
    </source>
</evidence>
<gene>
    <name evidence="4" type="ORF">QJ522_06175</name>
</gene>
<proteinExistence type="predicted"/>
<dbReference type="Proteomes" id="UP001431776">
    <property type="component" value="Unassembled WGS sequence"/>
</dbReference>
<evidence type="ECO:0000259" key="3">
    <source>
        <dbReference type="Pfam" id="PF09835"/>
    </source>
</evidence>
<name>A0AAW6TY30_9BACT</name>
<dbReference type="Pfam" id="PF09835">
    <property type="entry name" value="DUF2062"/>
    <property type="match status" value="1"/>
</dbReference>
<reference evidence="4" key="1">
    <citation type="submission" date="2023-05" db="EMBL/GenBank/DDBJ databases">
        <title>Anaerotaeda fermentans gen. nov., sp. nov., a novel anaerobic planctomycete of the new family within the order Sedimentisphaerales isolated from Taman Peninsula, Russia.</title>
        <authorList>
            <person name="Khomyakova M.A."/>
            <person name="Merkel A.Y."/>
            <person name="Slobodkin A.I."/>
        </authorList>
    </citation>
    <scope>NUCLEOTIDE SEQUENCE</scope>
    <source>
        <strain evidence="4">M17dextr</strain>
    </source>
</reference>
<keyword evidence="1" id="KW-0472">Membrane</keyword>
<feature type="domain" description="Glycosyltransferase 2-like" evidence="2">
    <location>
        <begin position="8"/>
        <end position="164"/>
    </location>
</feature>
<dbReference type="EMBL" id="JASCXX010000005">
    <property type="protein sequence ID" value="MDI6448624.1"/>
    <property type="molecule type" value="Genomic_DNA"/>
</dbReference>
<sequence length="395" mass="44120">MAAVEHITVVIPVYNQPDCLRDVVSRCLAEHRRVLIVDDGSKPSVEPLLEGLPVEVIRHDVNRGKGQALRTAERHLRERGDTHMITLDADGQHYPEDLPRFIEAIDRHPDALIVGVRDFAQATIPGASRFGRAFGNFWVRIQTGTRVHDIQSGFRAYPLSAFKRLRCRAQAYAFEVEIVVRALWGGVKVHEVPIHVHYPKPGQRVSHFHKFYDNARLALLNTHLTIRAIVPWPHRQVATTEAEATVTVWHPLRSIRMLLTERATPRELGFAVALGVFLGAVPLIALHTLAILIAAALLRLNRVAAVAASQLCMPPVVPALCIEAGYFMRHGSFLTLQGVKHLSSNASFLELGYMGLERLWEWLLGSLLVGPALALVLGLMTYIAARIIERARHEH</sequence>
<keyword evidence="1" id="KW-0812">Transmembrane</keyword>
<feature type="transmembrane region" description="Helical" evidence="1">
    <location>
        <begin position="362"/>
        <end position="385"/>
    </location>
</feature>
<feature type="transmembrane region" description="Helical" evidence="1">
    <location>
        <begin position="305"/>
        <end position="328"/>
    </location>
</feature>
<dbReference type="PANTHER" id="PTHR10859:SF91">
    <property type="entry name" value="DOLICHYL-PHOSPHATE BETA-GLUCOSYLTRANSFERASE"/>
    <property type="match status" value="1"/>
</dbReference>
<dbReference type="InterPro" id="IPR001173">
    <property type="entry name" value="Glyco_trans_2-like"/>
</dbReference>
<dbReference type="InterPro" id="IPR018639">
    <property type="entry name" value="DUF2062"/>
</dbReference>
<evidence type="ECO:0000313" key="4">
    <source>
        <dbReference type="EMBL" id="MDI6448624.1"/>
    </source>
</evidence>
<organism evidence="4 5">
    <name type="scientific">Anaerobaca lacustris</name>
    <dbReference type="NCBI Taxonomy" id="3044600"/>
    <lineage>
        <taxon>Bacteria</taxon>
        <taxon>Pseudomonadati</taxon>
        <taxon>Planctomycetota</taxon>
        <taxon>Phycisphaerae</taxon>
        <taxon>Sedimentisphaerales</taxon>
        <taxon>Anaerobacaceae</taxon>
        <taxon>Anaerobaca</taxon>
    </lineage>
</organism>